<evidence type="ECO:0000259" key="3">
    <source>
        <dbReference type="Pfam" id="PF04967"/>
    </source>
</evidence>
<evidence type="ECO:0000313" key="5">
    <source>
        <dbReference type="EMBL" id="QPV62981.1"/>
    </source>
</evidence>
<evidence type="ECO:0000256" key="1">
    <source>
        <dbReference type="ARBA" id="ARBA00023015"/>
    </source>
</evidence>
<gene>
    <name evidence="5" type="ORF">I7X12_20090</name>
</gene>
<dbReference type="InterPro" id="IPR007050">
    <property type="entry name" value="HTH_bacterioopsin"/>
</dbReference>
<keyword evidence="1" id="KW-0805">Transcription regulation</keyword>
<reference evidence="5 6" key="1">
    <citation type="submission" date="2020-12" db="EMBL/GenBank/DDBJ databases">
        <title>Halosimplex halophilum sp. nov. and Halosimplex salinum sp. nov., two new members of the genus Halosimplex.</title>
        <authorList>
            <person name="Cui H.L."/>
        </authorList>
    </citation>
    <scope>NUCLEOTIDE SEQUENCE [LARGE SCALE GENOMIC DNA]</scope>
    <source>
        <strain evidence="5 6">YGH94</strain>
    </source>
</reference>
<dbReference type="GeneID" id="60590845"/>
<proteinExistence type="predicted"/>
<protein>
    <submittedName>
        <fullName evidence="5">Helix-turn-helix domain-containing protein</fullName>
    </submittedName>
</protein>
<sequence length="221" mass="25137">MSLFAEFHVPSEDFALSSTLGRLPDLVVEIDRVAAADELLTPYFWISDVDLDEFEAAAGADPSIEDLRRLDDFESASLYRATWTENVDTMVYASTQAGATILEAKGQRGVWNIRIRFDDREPLESFQEYAHRFDITYDLVKLYETEHPRTGSQYGLTEKQHAALDTAWEMGYFEEPRETTLDEVADELDITRQSLSQRLRRGHHALVASTIRVTPLAAEKA</sequence>
<name>A0A7T3FYE8_9EURY</name>
<evidence type="ECO:0000313" key="6">
    <source>
        <dbReference type="Proteomes" id="UP000595001"/>
    </source>
</evidence>
<keyword evidence="6" id="KW-1185">Reference proteome</keyword>
<dbReference type="Pfam" id="PF15915">
    <property type="entry name" value="BAT"/>
    <property type="match status" value="1"/>
</dbReference>
<dbReference type="PANTHER" id="PTHR34236">
    <property type="entry name" value="DIMETHYL SULFOXIDE REDUCTASE TRANSCRIPTIONAL ACTIVATOR"/>
    <property type="match status" value="1"/>
</dbReference>
<evidence type="ECO:0000256" key="2">
    <source>
        <dbReference type="ARBA" id="ARBA00023163"/>
    </source>
</evidence>
<feature type="domain" description="HTH bat-type" evidence="3">
    <location>
        <begin position="156"/>
        <end position="203"/>
    </location>
</feature>
<dbReference type="AlphaFoldDB" id="A0A7T3FYE8"/>
<dbReference type="InterPro" id="IPR031803">
    <property type="entry name" value="BAT_GAF/HTH-assoc"/>
</dbReference>
<dbReference type="RefSeq" id="WP_198061777.1">
    <property type="nucleotide sequence ID" value="NZ_CP065856.1"/>
</dbReference>
<accession>A0A7T3FYE8</accession>
<dbReference type="OrthoDB" id="202021at2157"/>
<dbReference type="EMBL" id="CP065856">
    <property type="protein sequence ID" value="QPV62981.1"/>
    <property type="molecule type" value="Genomic_DNA"/>
</dbReference>
<dbReference type="KEGG" id="hlt:I7X12_20090"/>
<organism evidence="5 6">
    <name type="scientific">Halosimplex litoreum</name>
    <dbReference type="NCBI Taxonomy" id="1198301"/>
    <lineage>
        <taxon>Archaea</taxon>
        <taxon>Methanobacteriati</taxon>
        <taxon>Methanobacteriota</taxon>
        <taxon>Stenosarchaea group</taxon>
        <taxon>Halobacteria</taxon>
        <taxon>Halobacteriales</taxon>
        <taxon>Haloarculaceae</taxon>
        <taxon>Halosimplex</taxon>
    </lineage>
</organism>
<dbReference type="Proteomes" id="UP000595001">
    <property type="component" value="Chromosome"/>
</dbReference>
<keyword evidence="2" id="KW-0804">Transcription</keyword>
<evidence type="ECO:0000259" key="4">
    <source>
        <dbReference type="Pfam" id="PF15915"/>
    </source>
</evidence>
<dbReference type="Pfam" id="PF04967">
    <property type="entry name" value="HTH_10"/>
    <property type="match status" value="1"/>
</dbReference>
<feature type="domain" description="Bacterioopsin transcriptional activator GAF and HTH associated" evidence="4">
    <location>
        <begin position="6"/>
        <end position="150"/>
    </location>
</feature>
<dbReference type="PANTHER" id="PTHR34236:SF1">
    <property type="entry name" value="DIMETHYL SULFOXIDE REDUCTASE TRANSCRIPTIONAL ACTIVATOR"/>
    <property type="match status" value="1"/>
</dbReference>